<gene>
    <name evidence="1" type="ORF">EC9_42290</name>
</gene>
<keyword evidence="2" id="KW-1185">Reference proteome</keyword>
<proteinExistence type="predicted"/>
<evidence type="ECO:0000313" key="2">
    <source>
        <dbReference type="Proteomes" id="UP000319557"/>
    </source>
</evidence>
<dbReference type="Proteomes" id="UP000319557">
    <property type="component" value="Chromosome"/>
</dbReference>
<protein>
    <submittedName>
        <fullName evidence="1">Uncharacterized protein</fullName>
    </submittedName>
</protein>
<name>A0A517M576_9BACT</name>
<dbReference type="KEGG" id="ruv:EC9_42290"/>
<sequence length="87" mass="9876">MQHLALRIRHVWASCARPYRLQRFSGPQQWPRWGSAAVFIAPKTLGDALGWRSTGPVGPVEQEHVERYRLTAAATHRVHTHQRAGVT</sequence>
<dbReference type="EMBL" id="CP036261">
    <property type="protein sequence ID" value="QDS90026.1"/>
    <property type="molecule type" value="Genomic_DNA"/>
</dbReference>
<dbReference type="AlphaFoldDB" id="A0A517M576"/>
<accession>A0A517M576</accession>
<reference evidence="1 2" key="1">
    <citation type="submission" date="2019-02" db="EMBL/GenBank/DDBJ databases">
        <title>Deep-cultivation of Planctomycetes and their phenomic and genomic characterization uncovers novel biology.</title>
        <authorList>
            <person name="Wiegand S."/>
            <person name="Jogler M."/>
            <person name="Boedeker C."/>
            <person name="Pinto D."/>
            <person name="Vollmers J."/>
            <person name="Rivas-Marin E."/>
            <person name="Kohn T."/>
            <person name="Peeters S.H."/>
            <person name="Heuer A."/>
            <person name="Rast P."/>
            <person name="Oberbeckmann S."/>
            <person name="Bunk B."/>
            <person name="Jeske O."/>
            <person name="Meyerdierks A."/>
            <person name="Storesund J.E."/>
            <person name="Kallscheuer N."/>
            <person name="Luecker S."/>
            <person name="Lage O.M."/>
            <person name="Pohl T."/>
            <person name="Merkel B.J."/>
            <person name="Hornburger P."/>
            <person name="Mueller R.-W."/>
            <person name="Bruemmer F."/>
            <person name="Labrenz M."/>
            <person name="Spormann A.M."/>
            <person name="Op den Camp H."/>
            <person name="Overmann J."/>
            <person name="Amann R."/>
            <person name="Jetten M.S.M."/>
            <person name="Mascher T."/>
            <person name="Medema M.H."/>
            <person name="Devos D.P."/>
            <person name="Kaster A.-K."/>
            <person name="Ovreas L."/>
            <person name="Rohde M."/>
            <person name="Galperin M.Y."/>
            <person name="Jogler C."/>
        </authorList>
    </citation>
    <scope>NUCLEOTIDE SEQUENCE [LARGE SCALE GENOMIC DNA]</scope>
    <source>
        <strain evidence="1 2">EC9</strain>
    </source>
</reference>
<evidence type="ECO:0000313" key="1">
    <source>
        <dbReference type="EMBL" id="QDS90026.1"/>
    </source>
</evidence>
<organism evidence="1 2">
    <name type="scientific">Rosistilla ulvae</name>
    <dbReference type="NCBI Taxonomy" id="1930277"/>
    <lineage>
        <taxon>Bacteria</taxon>
        <taxon>Pseudomonadati</taxon>
        <taxon>Planctomycetota</taxon>
        <taxon>Planctomycetia</taxon>
        <taxon>Pirellulales</taxon>
        <taxon>Pirellulaceae</taxon>
        <taxon>Rosistilla</taxon>
    </lineage>
</organism>